<evidence type="ECO:0000313" key="3">
    <source>
        <dbReference type="Proteomes" id="UP000255265"/>
    </source>
</evidence>
<name>A0A370FLU7_9BURK</name>
<dbReference type="OrthoDB" id="9777400at2"/>
<evidence type="ECO:0008006" key="4">
    <source>
        <dbReference type="Google" id="ProtNLM"/>
    </source>
</evidence>
<organism evidence="2 3">
    <name type="scientific">Pseudacidovorax intermedius</name>
    <dbReference type="NCBI Taxonomy" id="433924"/>
    <lineage>
        <taxon>Bacteria</taxon>
        <taxon>Pseudomonadati</taxon>
        <taxon>Pseudomonadota</taxon>
        <taxon>Betaproteobacteria</taxon>
        <taxon>Burkholderiales</taxon>
        <taxon>Comamonadaceae</taxon>
        <taxon>Pseudacidovorax</taxon>
    </lineage>
</organism>
<feature type="chain" id="PRO_5016589178" description="Tetratricopeptide repeat protein" evidence="1">
    <location>
        <begin position="35"/>
        <end position="401"/>
    </location>
</feature>
<proteinExistence type="predicted"/>
<dbReference type="Gene3D" id="1.25.40.10">
    <property type="entry name" value="Tetratricopeptide repeat domain"/>
    <property type="match status" value="1"/>
</dbReference>
<sequence>MSGGPPTQRLRGVHWRALALGLAMTGGAPAGAHAAPRLPASDDQVVETLPGGPGAAKAKQRLRASLQERAGDPAAAIGAAQAYLALARTQGDARYAGQALAALRAWDTVPLGQTPPEVLVMRATVQQFVHDFDGAEASLKTALARRPADAQAWLTQATLLRVRGRLAESDAACRATGRAGPAVYGIACLAENAALRGRHDEARATLRALLHDPPLQADSLAGVRQWLWTTLAEVEELAARPAAAEAAYREALLLGRDGYLRLAYADFLLQQDRASEVPPLLSAEPRSDPVLLRLAIAERRTSGRSGEAAEELADRFAAEALRPAGAAGHAREQALFALDVQGNAQQALALARQNIGLQREPTDLLLLARAARAARDPAALAEARRVRDEIGLRDARIDALL</sequence>
<evidence type="ECO:0000256" key="1">
    <source>
        <dbReference type="SAM" id="SignalP"/>
    </source>
</evidence>
<reference evidence="2 3" key="1">
    <citation type="submission" date="2018-07" db="EMBL/GenBank/DDBJ databases">
        <title>Genomic Encyclopedia of Type Strains, Phase IV (KMG-IV): sequencing the most valuable type-strain genomes for metagenomic binning, comparative biology and taxonomic classification.</title>
        <authorList>
            <person name="Goeker M."/>
        </authorList>
    </citation>
    <scope>NUCLEOTIDE SEQUENCE [LARGE SCALE GENOMIC DNA]</scope>
    <source>
        <strain evidence="2 3">DSM 21352</strain>
    </source>
</reference>
<protein>
    <recommendedName>
        <fullName evidence="4">Tetratricopeptide repeat protein</fullName>
    </recommendedName>
</protein>
<dbReference type="Proteomes" id="UP000255265">
    <property type="component" value="Unassembled WGS sequence"/>
</dbReference>
<keyword evidence="1" id="KW-0732">Signal</keyword>
<keyword evidence="3" id="KW-1185">Reference proteome</keyword>
<gene>
    <name evidence="2" type="ORF">DFR41_1015</name>
</gene>
<feature type="signal peptide" evidence="1">
    <location>
        <begin position="1"/>
        <end position="34"/>
    </location>
</feature>
<dbReference type="EMBL" id="QQAV01000001">
    <property type="protein sequence ID" value="RDI28253.1"/>
    <property type="molecule type" value="Genomic_DNA"/>
</dbReference>
<dbReference type="InterPro" id="IPR011990">
    <property type="entry name" value="TPR-like_helical_dom_sf"/>
</dbReference>
<evidence type="ECO:0000313" key="2">
    <source>
        <dbReference type="EMBL" id="RDI28253.1"/>
    </source>
</evidence>
<accession>A0A370FLU7</accession>
<dbReference type="SUPFAM" id="SSF48452">
    <property type="entry name" value="TPR-like"/>
    <property type="match status" value="1"/>
</dbReference>
<comment type="caution">
    <text evidence="2">The sequence shown here is derived from an EMBL/GenBank/DDBJ whole genome shotgun (WGS) entry which is preliminary data.</text>
</comment>
<dbReference type="AlphaFoldDB" id="A0A370FLU7"/>
<dbReference type="STRING" id="433924.NS331_01545"/>